<dbReference type="InterPro" id="IPR045086">
    <property type="entry name" value="OBG_GTPase"/>
</dbReference>
<dbReference type="FunFam" id="2.70.210.12:FF:000001">
    <property type="entry name" value="GTPase Obg"/>
    <property type="match status" value="1"/>
</dbReference>
<comment type="function">
    <text evidence="8">An essential GTPase which binds GTP, GDP and possibly (p)ppGpp with moderate affinity, with high nucleotide exchange rates and a fairly low GTP hydrolysis rate. Plays a role in control of the cell cycle, stress response, ribosome biogenesis and in those bacteria that undergo differentiation, in morphogenesis control.</text>
</comment>
<dbReference type="GO" id="GO:0005525">
    <property type="term" value="F:GTP binding"/>
    <property type="evidence" value="ECO:0007669"/>
    <property type="project" value="UniProtKB-UniRule"/>
</dbReference>
<dbReference type="GO" id="GO:0000287">
    <property type="term" value="F:magnesium ion binding"/>
    <property type="evidence" value="ECO:0007669"/>
    <property type="project" value="InterPro"/>
</dbReference>
<evidence type="ECO:0000259" key="10">
    <source>
        <dbReference type="PROSITE" id="PS51710"/>
    </source>
</evidence>
<organism evidence="12 13">
    <name type="scientific">candidate division TA06 bacterium B3_TA06</name>
    <dbReference type="NCBI Taxonomy" id="2012487"/>
    <lineage>
        <taxon>Bacteria</taxon>
        <taxon>Bacteria division TA06</taxon>
    </lineage>
</organism>
<evidence type="ECO:0000256" key="1">
    <source>
        <dbReference type="ARBA" id="ARBA00007699"/>
    </source>
</evidence>
<dbReference type="GO" id="GO:0042254">
    <property type="term" value="P:ribosome biogenesis"/>
    <property type="evidence" value="ECO:0007669"/>
    <property type="project" value="UniProtKB-UniRule"/>
</dbReference>
<dbReference type="GO" id="GO:0005737">
    <property type="term" value="C:cytoplasm"/>
    <property type="evidence" value="ECO:0007669"/>
    <property type="project" value="UniProtKB-SubCell"/>
</dbReference>
<dbReference type="InterPro" id="IPR031167">
    <property type="entry name" value="G_OBG"/>
</dbReference>
<sequence length="319" mass="34167">MRFVDEVTIRVAAGSGGRGCVSFRREKFVPKGGPDGGDGGDGGSIYLVGNLHLATLADLAYHVSYRAGKGGNGKGKNMHGAKGKDAEIKVPLGTDAYDEDSGELLGSVLEDSQRLLVARGGRGGRGNARFATPTHQAPREHEEGKPGERRKLKLVLRLLADVGIIGLPNAGKSTLLKALTHAEPKIASYPFTTLSPNLGVLRDEWLSATISDIPGIIEGAAQGKGLGLRFLRHIERTRLLVFVLAADENPAVAYQTLLAELAAYNPELAERPRLIVVNKMDLVKEKPSIPDEKGVSYISALKKQGLAEVRKRLTETINK</sequence>
<dbReference type="Gene3D" id="3.40.50.300">
    <property type="entry name" value="P-loop containing nucleotide triphosphate hydrolases"/>
    <property type="match status" value="1"/>
</dbReference>
<dbReference type="PIRSF" id="PIRSF002401">
    <property type="entry name" value="GTP_bd_Obg/CgtA"/>
    <property type="match status" value="1"/>
</dbReference>
<protein>
    <recommendedName>
        <fullName evidence="8">GTPase Obg</fullName>
        <ecNumber evidence="8">3.6.5.-</ecNumber>
    </recommendedName>
    <alternativeName>
        <fullName evidence="8">GTP-binding protein Obg</fullName>
    </alternativeName>
</protein>
<dbReference type="Proteomes" id="UP000317778">
    <property type="component" value="Unassembled WGS sequence"/>
</dbReference>
<keyword evidence="2 8" id="KW-0963">Cytoplasm</keyword>
<feature type="compositionally biased region" description="Basic and acidic residues" evidence="9">
    <location>
        <begin position="137"/>
        <end position="148"/>
    </location>
</feature>
<dbReference type="PANTHER" id="PTHR11702">
    <property type="entry name" value="DEVELOPMENTALLY REGULATED GTP-BINDING PROTEIN-RELATED"/>
    <property type="match status" value="1"/>
</dbReference>
<feature type="region of interest" description="Disordered" evidence="9">
    <location>
        <begin position="122"/>
        <end position="148"/>
    </location>
</feature>
<feature type="domain" description="Obg" evidence="11">
    <location>
        <begin position="1"/>
        <end position="159"/>
    </location>
</feature>
<dbReference type="Pfam" id="PF01926">
    <property type="entry name" value="MMR_HSR1"/>
    <property type="match status" value="1"/>
</dbReference>
<dbReference type="InterPro" id="IPR036726">
    <property type="entry name" value="GTP1_OBG_dom_sf"/>
</dbReference>
<dbReference type="InterPro" id="IPR005225">
    <property type="entry name" value="Small_GTP-bd"/>
</dbReference>
<dbReference type="NCBIfam" id="NF008956">
    <property type="entry name" value="PRK12299.1"/>
    <property type="match status" value="1"/>
</dbReference>
<evidence type="ECO:0000256" key="2">
    <source>
        <dbReference type="ARBA" id="ARBA00022490"/>
    </source>
</evidence>
<feature type="binding site" evidence="8">
    <location>
        <begin position="278"/>
        <end position="281"/>
    </location>
    <ligand>
        <name>GTP</name>
        <dbReference type="ChEBI" id="CHEBI:37565"/>
    </ligand>
</feature>
<dbReference type="EMBL" id="NJBO01000009">
    <property type="protein sequence ID" value="TKJ42791.1"/>
    <property type="molecule type" value="Genomic_DNA"/>
</dbReference>
<dbReference type="GO" id="GO:0003924">
    <property type="term" value="F:GTPase activity"/>
    <property type="evidence" value="ECO:0007669"/>
    <property type="project" value="UniProtKB-UniRule"/>
</dbReference>
<keyword evidence="7 8" id="KW-0342">GTP-binding</keyword>
<name>A0A532V6H0_UNCT6</name>
<feature type="binding site" evidence="8">
    <location>
        <position position="173"/>
    </location>
    <ligand>
        <name>Mg(2+)</name>
        <dbReference type="ChEBI" id="CHEBI:18420"/>
    </ligand>
</feature>
<dbReference type="InterPro" id="IPR027417">
    <property type="entry name" value="P-loop_NTPase"/>
</dbReference>
<dbReference type="AlphaFoldDB" id="A0A532V6H0"/>
<feature type="binding site" evidence="8">
    <location>
        <begin position="212"/>
        <end position="215"/>
    </location>
    <ligand>
        <name>GTP</name>
        <dbReference type="ChEBI" id="CHEBI:37565"/>
    </ligand>
</feature>
<dbReference type="InterPro" id="IPR006074">
    <property type="entry name" value="GTP1-OBG_CS"/>
</dbReference>
<evidence type="ECO:0000256" key="8">
    <source>
        <dbReference type="HAMAP-Rule" id="MF_01454"/>
    </source>
</evidence>
<accession>A0A532V6H0</accession>
<dbReference type="Gene3D" id="2.70.210.12">
    <property type="entry name" value="GTP1/OBG domain"/>
    <property type="match status" value="1"/>
</dbReference>
<feature type="binding site" evidence="8">
    <location>
        <begin position="299"/>
        <end position="301"/>
    </location>
    <ligand>
        <name>GTP</name>
        <dbReference type="ChEBI" id="CHEBI:37565"/>
    </ligand>
</feature>
<dbReference type="PROSITE" id="PS51710">
    <property type="entry name" value="G_OBG"/>
    <property type="match status" value="1"/>
</dbReference>
<comment type="cofactor">
    <cofactor evidence="8">
        <name>Mg(2+)</name>
        <dbReference type="ChEBI" id="CHEBI:18420"/>
    </cofactor>
</comment>
<evidence type="ECO:0000313" key="12">
    <source>
        <dbReference type="EMBL" id="TKJ42791.1"/>
    </source>
</evidence>
<keyword evidence="3 8" id="KW-0479">Metal-binding</keyword>
<proteinExistence type="inferred from homology"/>
<keyword evidence="4 8" id="KW-0547">Nucleotide-binding</keyword>
<evidence type="ECO:0000256" key="5">
    <source>
        <dbReference type="ARBA" id="ARBA00022801"/>
    </source>
</evidence>
<dbReference type="SUPFAM" id="SSF52540">
    <property type="entry name" value="P-loop containing nucleoside triphosphate hydrolases"/>
    <property type="match status" value="1"/>
</dbReference>
<evidence type="ECO:0000313" key="13">
    <source>
        <dbReference type="Proteomes" id="UP000317778"/>
    </source>
</evidence>
<keyword evidence="5 8" id="KW-0378">Hydrolase</keyword>
<dbReference type="PROSITE" id="PS51883">
    <property type="entry name" value="OBG"/>
    <property type="match status" value="1"/>
</dbReference>
<evidence type="ECO:0000259" key="11">
    <source>
        <dbReference type="PROSITE" id="PS51883"/>
    </source>
</evidence>
<dbReference type="Pfam" id="PF01018">
    <property type="entry name" value="GTP1_OBG"/>
    <property type="match status" value="1"/>
</dbReference>
<dbReference type="PROSITE" id="PS00905">
    <property type="entry name" value="GTP1_OBG"/>
    <property type="match status" value="1"/>
</dbReference>
<dbReference type="NCBIfam" id="TIGR02729">
    <property type="entry name" value="Obg_CgtA"/>
    <property type="match status" value="1"/>
</dbReference>
<dbReference type="CDD" id="cd01898">
    <property type="entry name" value="Obg"/>
    <property type="match status" value="1"/>
</dbReference>
<dbReference type="NCBIfam" id="TIGR00231">
    <property type="entry name" value="small_GTP"/>
    <property type="match status" value="1"/>
</dbReference>
<keyword evidence="6 8" id="KW-0460">Magnesium</keyword>
<evidence type="ECO:0000256" key="6">
    <source>
        <dbReference type="ARBA" id="ARBA00022842"/>
    </source>
</evidence>
<comment type="caution">
    <text evidence="12">The sequence shown here is derived from an EMBL/GenBank/DDBJ whole genome shotgun (WGS) entry which is preliminary data.</text>
</comment>
<evidence type="ECO:0000256" key="4">
    <source>
        <dbReference type="ARBA" id="ARBA00022741"/>
    </source>
</evidence>
<dbReference type="InterPro" id="IPR006169">
    <property type="entry name" value="GTP1_OBG_dom"/>
</dbReference>
<comment type="similarity">
    <text evidence="1 8">Belongs to the TRAFAC class OBG-HflX-like GTPase superfamily. OBG GTPase family.</text>
</comment>
<evidence type="ECO:0000256" key="9">
    <source>
        <dbReference type="SAM" id="MobiDB-lite"/>
    </source>
</evidence>
<evidence type="ECO:0000256" key="3">
    <source>
        <dbReference type="ARBA" id="ARBA00022723"/>
    </source>
</evidence>
<dbReference type="NCBIfam" id="NF008955">
    <property type="entry name" value="PRK12297.1"/>
    <property type="match status" value="1"/>
</dbReference>
<evidence type="ECO:0000256" key="7">
    <source>
        <dbReference type="ARBA" id="ARBA00023134"/>
    </source>
</evidence>
<gene>
    <name evidence="8" type="primary">obg</name>
    <name evidence="12" type="ORF">CEE36_06655</name>
</gene>
<comment type="subcellular location">
    <subcellularLocation>
        <location evidence="8">Cytoplasm</location>
    </subcellularLocation>
</comment>
<comment type="subunit">
    <text evidence="8">Monomer.</text>
</comment>
<dbReference type="SUPFAM" id="SSF82051">
    <property type="entry name" value="Obg GTP-binding protein N-terminal domain"/>
    <property type="match status" value="1"/>
</dbReference>
<feature type="binding site" evidence="8">
    <location>
        <begin position="166"/>
        <end position="173"/>
    </location>
    <ligand>
        <name>GTP</name>
        <dbReference type="ChEBI" id="CHEBI:37565"/>
    </ligand>
</feature>
<dbReference type="PRINTS" id="PR00326">
    <property type="entry name" value="GTP1OBG"/>
</dbReference>
<feature type="binding site" evidence="8">
    <location>
        <position position="193"/>
    </location>
    <ligand>
        <name>Mg(2+)</name>
        <dbReference type="ChEBI" id="CHEBI:18420"/>
    </ligand>
</feature>
<reference evidence="12 13" key="1">
    <citation type="submission" date="2017-06" db="EMBL/GenBank/DDBJ databases">
        <title>Novel microbial phyla capable of carbon fixation and sulfur reduction in deep-sea sediments.</title>
        <authorList>
            <person name="Huang J."/>
            <person name="Baker B."/>
            <person name="Wang Y."/>
        </authorList>
    </citation>
    <scope>NUCLEOTIDE SEQUENCE [LARGE SCALE GENOMIC DNA]</scope>
    <source>
        <strain evidence="12">B3_TA06</strain>
    </source>
</reference>
<dbReference type="InterPro" id="IPR006073">
    <property type="entry name" value="GTP-bd"/>
</dbReference>
<feature type="binding site" evidence="8">
    <location>
        <begin position="191"/>
        <end position="195"/>
    </location>
    <ligand>
        <name>GTP</name>
        <dbReference type="ChEBI" id="CHEBI:37565"/>
    </ligand>
</feature>
<dbReference type="InterPro" id="IPR014100">
    <property type="entry name" value="GTP-bd_Obg/CgtA"/>
</dbReference>
<dbReference type="EC" id="3.6.5.-" evidence="8"/>
<dbReference type="HAMAP" id="MF_01454">
    <property type="entry name" value="GTPase_Obg"/>
    <property type="match status" value="1"/>
</dbReference>
<feature type="domain" description="OBG-type G" evidence="10">
    <location>
        <begin position="160"/>
        <end position="318"/>
    </location>
</feature>
<dbReference type="PANTHER" id="PTHR11702:SF31">
    <property type="entry name" value="MITOCHONDRIAL RIBOSOME-ASSOCIATED GTPASE 2"/>
    <property type="match status" value="1"/>
</dbReference>